<dbReference type="PANTHER" id="PTHR47649">
    <property type="entry name" value="RIBONUCLEASE D"/>
    <property type="match status" value="1"/>
</dbReference>
<dbReference type="Pfam" id="PF18305">
    <property type="entry name" value="DNA_pol_A_exoN"/>
    <property type="match status" value="1"/>
</dbReference>
<dbReference type="InterPro" id="IPR010997">
    <property type="entry name" value="HRDC-like_sf"/>
</dbReference>
<feature type="region of interest" description="Disordered" evidence="1">
    <location>
        <begin position="1"/>
        <end position="98"/>
    </location>
</feature>
<feature type="compositionally biased region" description="Low complexity" evidence="1">
    <location>
        <begin position="78"/>
        <end position="90"/>
    </location>
</feature>
<dbReference type="EMBL" id="JAVDQF010000001">
    <property type="protein sequence ID" value="MDR6271193.1"/>
    <property type="molecule type" value="Genomic_DNA"/>
</dbReference>
<dbReference type="PROSITE" id="PS50967">
    <property type="entry name" value="HRDC"/>
    <property type="match status" value="1"/>
</dbReference>
<dbReference type="InterPro" id="IPR012337">
    <property type="entry name" value="RNaseH-like_sf"/>
</dbReference>
<dbReference type="InterPro" id="IPR002121">
    <property type="entry name" value="HRDC_dom"/>
</dbReference>
<dbReference type="Gene3D" id="1.10.150.80">
    <property type="entry name" value="HRDC domain"/>
    <property type="match status" value="2"/>
</dbReference>
<dbReference type="InterPro" id="IPR051086">
    <property type="entry name" value="RNase_D-like"/>
</dbReference>
<dbReference type="Pfam" id="PF00570">
    <property type="entry name" value="HRDC"/>
    <property type="match status" value="1"/>
</dbReference>
<evidence type="ECO:0000313" key="4">
    <source>
        <dbReference type="Proteomes" id="UP001185069"/>
    </source>
</evidence>
<dbReference type="PANTHER" id="PTHR47649:SF1">
    <property type="entry name" value="RIBONUCLEASE D"/>
    <property type="match status" value="1"/>
</dbReference>
<dbReference type="InterPro" id="IPR036397">
    <property type="entry name" value="RNaseH_sf"/>
</dbReference>
<dbReference type="InterPro" id="IPR002562">
    <property type="entry name" value="3'-5'_exonuclease_dom"/>
</dbReference>
<sequence>MTFQADPADPIEKRTRDRSARQSRRADAPASNHTVPPADEPSATQTTTKATATKTKAAKATGKKPPARKVPAPEAGKSTAEPAAPTSSAAVRSGEPSAELDLSALPEVIELDTPRDGVPLVINTPEGLERAARALAAGTGPAGVDAERASGFRYGQRAFLVQIRREGAGTWLIDPEPFDDLTSINEALAGVEWILHAASQDLPCLSELGMWPSSLFDTELAARIAGLPKVGLAAVVEQLLGFGLAKEHSAADWSTRPLPEPWLRYAALDVEVLAELRDELVELLEADGKLEWAEQEFQAILDAGPPAPRTDPWRRTSGVHQLRDRRQLAVVRQLWLERDSLAQNRDVAPGRLLPDSALVAVARAMPDTVPQLLATSGFHGRAAQREAPRWMRAINEAKALKELPPLHLPSSSPPPPRAWADKDPAAAARFATVRPRLLALAETLNLPVENLLTPDFVRRISWRPPAELTESGIGEALADLGARPWQIGQTAPLLAEAFRHPDQLPAKANTAADPEATD</sequence>
<keyword evidence="4" id="KW-1185">Reference proteome</keyword>
<dbReference type="EC" id="3.1.13.5" evidence="3"/>
<feature type="domain" description="HRDC" evidence="2">
    <location>
        <begin position="324"/>
        <end position="404"/>
    </location>
</feature>
<evidence type="ECO:0000256" key="1">
    <source>
        <dbReference type="SAM" id="MobiDB-lite"/>
    </source>
</evidence>
<dbReference type="RefSeq" id="WP_309800836.1">
    <property type="nucleotide sequence ID" value="NZ_BAAAHY010000006.1"/>
</dbReference>
<protein>
    <submittedName>
        <fullName evidence="3">Ribonuclease D</fullName>
        <ecNumber evidence="3">3.1.13.5</ecNumber>
    </submittedName>
</protein>
<proteinExistence type="predicted"/>
<evidence type="ECO:0000313" key="3">
    <source>
        <dbReference type="EMBL" id="MDR6271193.1"/>
    </source>
</evidence>
<dbReference type="Proteomes" id="UP001185069">
    <property type="component" value="Unassembled WGS sequence"/>
</dbReference>
<dbReference type="InterPro" id="IPR044876">
    <property type="entry name" value="HRDC_dom_sf"/>
</dbReference>
<dbReference type="GO" id="GO:0033890">
    <property type="term" value="F:ribonuclease D activity"/>
    <property type="evidence" value="ECO:0007669"/>
    <property type="project" value="UniProtKB-EC"/>
</dbReference>
<name>A0ABU1JFH1_9MICC</name>
<dbReference type="SUPFAM" id="SSF47819">
    <property type="entry name" value="HRDC-like"/>
    <property type="match status" value="1"/>
</dbReference>
<comment type="caution">
    <text evidence="3">The sequence shown here is derived from an EMBL/GenBank/DDBJ whole genome shotgun (WGS) entry which is preliminary data.</text>
</comment>
<feature type="compositionally biased region" description="Basic and acidic residues" evidence="1">
    <location>
        <begin position="10"/>
        <end position="27"/>
    </location>
</feature>
<evidence type="ECO:0000259" key="2">
    <source>
        <dbReference type="PROSITE" id="PS50967"/>
    </source>
</evidence>
<feature type="compositionally biased region" description="Low complexity" evidence="1">
    <location>
        <begin position="43"/>
        <end position="60"/>
    </location>
</feature>
<dbReference type="SMART" id="SM00474">
    <property type="entry name" value="35EXOc"/>
    <property type="match status" value="1"/>
</dbReference>
<dbReference type="CDD" id="cd06142">
    <property type="entry name" value="RNaseD_exo"/>
    <property type="match status" value="1"/>
</dbReference>
<dbReference type="SMART" id="SM00341">
    <property type="entry name" value="HRDC"/>
    <property type="match status" value="1"/>
</dbReference>
<dbReference type="Pfam" id="PF01612">
    <property type="entry name" value="DNA_pol_A_exo1"/>
    <property type="match status" value="1"/>
</dbReference>
<organism evidence="3 4">
    <name type="scientific">Arthrobacter russicus</name>
    <dbReference type="NCBI Taxonomy" id="172040"/>
    <lineage>
        <taxon>Bacteria</taxon>
        <taxon>Bacillati</taxon>
        <taxon>Actinomycetota</taxon>
        <taxon>Actinomycetes</taxon>
        <taxon>Micrococcales</taxon>
        <taxon>Micrococcaceae</taxon>
        <taxon>Arthrobacter</taxon>
    </lineage>
</organism>
<dbReference type="SUPFAM" id="SSF53098">
    <property type="entry name" value="Ribonuclease H-like"/>
    <property type="match status" value="1"/>
</dbReference>
<reference evidence="3 4" key="1">
    <citation type="submission" date="2023-07" db="EMBL/GenBank/DDBJ databases">
        <title>Sequencing the genomes of 1000 actinobacteria strains.</title>
        <authorList>
            <person name="Klenk H.-P."/>
        </authorList>
    </citation>
    <scope>NUCLEOTIDE SEQUENCE [LARGE SCALE GENOMIC DNA]</scope>
    <source>
        <strain evidence="3 4">DSM 14555</strain>
    </source>
</reference>
<gene>
    <name evidence="3" type="ORF">JOE69_003431</name>
</gene>
<accession>A0ABU1JFH1</accession>
<dbReference type="InterPro" id="IPR041605">
    <property type="entry name" value="Exo_C"/>
</dbReference>
<dbReference type="Gene3D" id="3.30.420.10">
    <property type="entry name" value="Ribonuclease H-like superfamily/Ribonuclease H"/>
    <property type="match status" value="1"/>
</dbReference>
<keyword evidence="3" id="KW-0378">Hydrolase</keyword>